<dbReference type="InterPro" id="IPR018060">
    <property type="entry name" value="HTH_AraC"/>
</dbReference>
<dbReference type="InterPro" id="IPR009057">
    <property type="entry name" value="Homeodomain-like_sf"/>
</dbReference>
<dbReference type="InterPro" id="IPR050204">
    <property type="entry name" value="AraC_XylS_family_regulators"/>
</dbReference>
<dbReference type="Pfam" id="PF14525">
    <property type="entry name" value="AraC_binding_2"/>
    <property type="match status" value="1"/>
</dbReference>
<dbReference type="EMBL" id="CP127173">
    <property type="protein sequence ID" value="WIV54407.1"/>
    <property type="molecule type" value="Genomic_DNA"/>
</dbReference>
<dbReference type="PANTHER" id="PTHR46796:SF6">
    <property type="entry name" value="ARAC SUBFAMILY"/>
    <property type="match status" value="1"/>
</dbReference>
<feature type="domain" description="HTH araC/xylS-type" evidence="4">
    <location>
        <begin position="205"/>
        <end position="303"/>
    </location>
</feature>
<keyword evidence="2" id="KW-0238">DNA-binding</keyword>
<reference evidence="5 6" key="1">
    <citation type="submission" date="2023-06" db="EMBL/GenBank/DDBJ databases">
        <authorList>
            <person name="Oyuntsetseg B."/>
            <person name="Kim S.B."/>
        </authorList>
    </citation>
    <scope>NUCLEOTIDE SEQUENCE [LARGE SCALE GENOMIC DNA]</scope>
    <source>
        <strain evidence="5 6">2-2</strain>
    </source>
</reference>
<evidence type="ECO:0000256" key="2">
    <source>
        <dbReference type="ARBA" id="ARBA00023125"/>
    </source>
</evidence>
<proteinExistence type="predicted"/>
<evidence type="ECO:0000259" key="4">
    <source>
        <dbReference type="PROSITE" id="PS01124"/>
    </source>
</evidence>
<evidence type="ECO:0000256" key="1">
    <source>
        <dbReference type="ARBA" id="ARBA00023015"/>
    </source>
</evidence>
<dbReference type="Proteomes" id="UP001227101">
    <property type="component" value="Chromosome"/>
</dbReference>
<dbReference type="PROSITE" id="PS01124">
    <property type="entry name" value="HTH_ARAC_FAMILY_2"/>
    <property type="match status" value="1"/>
</dbReference>
<dbReference type="SUPFAM" id="SSF46689">
    <property type="entry name" value="Homeodomain-like"/>
    <property type="match status" value="1"/>
</dbReference>
<evidence type="ECO:0000256" key="3">
    <source>
        <dbReference type="ARBA" id="ARBA00023163"/>
    </source>
</evidence>
<dbReference type="Gene3D" id="1.10.10.60">
    <property type="entry name" value="Homeodomain-like"/>
    <property type="match status" value="1"/>
</dbReference>
<accession>A0ABY8XFM9</accession>
<evidence type="ECO:0000313" key="5">
    <source>
        <dbReference type="EMBL" id="WIV54407.1"/>
    </source>
</evidence>
<name>A0ABY8XFM9_9PSEU</name>
<dbReference type="InterPro" id="IPR035418">
    <property type="entry name" value="AraC-bd_2"/>
</dbReference>
<dbReference type="Pfam" id="PF12833">
    <property type="entry name" value="HTH_18"/>
    <property type="match status" value="1"/>
</dbReference>
<gene>
    <name evidence="5" type="ORF">QP939_36935</name>
</gene>
<dbReference type="PANTHER" id="PTHR46796">
    <property type="entry name" value="HTH-TYPE TRANSCRIPTIONAL ACTIVATOR RHAS-RELATED"/>
    <property type="match status" value="1"/>
</dbReference>
<keyword evidence="3" id="KW-0804">Transcription</keyword>
<dbReference type="SMART" id="SM00342">
    <property type="entry name" value="HTH_ARAC"/>
    <property type="match status" value="1"/>
</dbReference>
<keyword evidence="6" id="KW-1185">Reference proteome</keyword>
<keyword evidence="1" id="KW-0805">Transcription regulation</keyword>
<evidence type="ECO:0000313" key="6">
    <source>
        <dbReference type="Proteomes" id="UP001227101"/>
    </source>
</evidence>
<protein>
    <submittedName>
        <fullName evidence="5">AraC family transcriptional regulator</fullName>
    </submittedName>
</protein>
<dbReference type="RefSeq" id="WP_285451036.1">
    <property type="nucleotide sequence ID" value="NZ_CP127173.1"/>
</dbReference>
<sequence>MHHATWSTSDVPAGQAADYWRDLVCATFVRVRVDPLARAGFAGTVSHRDLGALGVSRLAAGPQRVRRDPSLIASGDEYVLANLQLDGQGLVTQHGRTGVLTPGSLVFVDSTEPYTMEFTDHFAQLVVRVPRAQLPRRDLHAATAVTLSGTGPAGVVANFLAGLSRLDPAPARDLAFHAVGLLDTALGWAARPASPVDGGLGFVRERVRQFLRRNFTDPALDADSVAAACGVSRRTLFRALAGGESFGTQLRRLRVTRAQELVRATPSRPLDLVAGECGFGGAAQLHRAFKALTGVTPAAYRAGTDRQEPGH</sequence>
<organism evidence="5 6">
    <name type="scientific">Amycolatopsis nalaikhensis</name>
    <dbReference type="NCBI Taxonomy" id="715472"/>
    <lineage>
        <taxon>Bacteria</taxon>
        <taxon>Bacillati</taxon>
        <taxon>Actinomycetota</taxon>
        <taxon>Actinomycetes</taxon>
        <taxon>Pseudonocardiales</taxon>
        <taxon>Pseudonocardiaceae</taxon>
        <taxon>Amycolatopsis</taxon>
    </lineage>
</organism>